<sequence>MVGLFVTPLLTCWLARFARLDAFPVTICTVRTQLSVRRKIVGVYQVFPHAFLEPASDLFPAILTQP</sequence>
<dbReference type="Proteomes" id="UP000828390">
    <property type="component" value="Unassembled WGS sequence"/>
</dbReference>
<proteinExistence type="predicted"/>
<comment type="caution">
    <text evidence="2">The sequence shown here is derived from an EMBL/GenBank/DDBJ whole genome shotgun (WGS) entry which is preliminary data.</text>
</comment>
<gene>
    <name evidence="2" type="ORF">DPMN_149657</name>
</gene>
<feature type="chain" id="PRO_5038758630" description="Secreted protein" evidence="1">
    <location>
        <begin position="23"/>
        <end position="66"/>
    </location>
</feature>
<reference evidence="2" key="1">
    <citation type="journal article" date="2019" name="bioRxiv">
        <title>The Genome of the Zebra Mussel, Dreissena polymorpha: A Resource for Invasive Species Research.</title>
        <authorList>
            <person name="McCartney M.A."/>
            <person name="Auch B."/>
            <person name="Kono T."/>
            <person name="Mallez S."/>
            <person name="Zhang Y."/>
            <person name="Obille A."/>
            <person name="Becker A."/>
            <person name="Abrahante J.E."/>
            <person name="Garbe J."/>
            <person name="Badalamenti J.P."/>
            <person name="Herman A."/>
            <person name="Mangelson H."/>
            <person name="Liachko I."/>
            <person name="Sullivan S."/>
            <person name="Sone E.D."/>
            <person name="Koren S."/>
            <person name="Silverstein K.A.T."/>
            <person name="Beckman K.B."/>
            <person name="Gohl D.M."/>
        </authorList>
    </citation>
    <scope>NUCLEOTIDE SEQUENCE</scope>
    <source>
        <strain evidence="2">Duluth1</strain>
        <tissue evidence="2">Whole animal</tissue>
    </source>
</reference>
<evidence type="ECO:0000313" key="3">
    <source>
        <dbReference type="Proteomes" id="UP000828390"/>
    </source>
</evidence>
<keyword evidence="1" id="KW-0732">Signal</keyword>
<evidence type="ECO:0000313" key="2">
    <source>
        <dbReference type="EMBL" id="KAH3796090.1"/>
    </source>
</evidence>
<reference evidence="2" key="2">
    <citation type="submission" date="2020-11" db="EMBL/GenBank/DDBJ databases">
        <authorList>
            <person name="McCartney M.A."/>
            <person name="Auch B."/>
            <person name="Kono T."/>
            <person name="Mallez S."/>
            <person name="Becker A."/>
            <person name="Gohl D.M."/>
            <person name="Silverstein K.A.T."/>
            <person name="Koren S."/>
            <person name="Bechman K.B."/>
            <person name="Herman A."/>
            <person name="Abrahante J.E."/>
            <person name="Garbe J."/>
        </authorList>
    </citation>
    <scope>NUCLEOTIDE SEQUENCE</scope>
    <source>
        <strain evidence="2">Duluth1</strain>
        <tissue evidence="2">Whole animal</tissue>
    </source>
</reference>
<protein>
    <recommendedName>
        <fullName evidence="4">Secreted protein</fullName>
    </recommendedName>
</protein>
<accession>A0A9D4FC64</accession>
<evidence type="ECO:0000256" key="1">
    <source>
        <dbReference type="SAM" id="SignalP"/>
    </source>
</evidence>
<keyword evidence="3" id="KW-1185">Reference proteome</keyword>
<organism evidence="2 3">
    <name type="scientific">Dreissena polymorpha</name>
    <name type="common">Zebra mussel</name>
    <name type="synonym">Mytilus polymorpha</name>
    <dbReference type="NCBI Taxonomy" id="45954"/>
    <lineage>
        <taxon>Eukaryota</taxon>
        <taxon>Metazoa</taxon>
        <taxon>Spiralia</taxon>
        <taxon>Lophotrochozoa</taxon>
        <taxon>Mollusca</taxon>
        <taxon>Bivalvia</taxon>
        <taxon>Autobranchia</taxon>
        <taxon>Heteroconchia</taxon>
        <taxon>Euheterodonta</taxon>
        <taxon>Imparidentia</taxon>
        <taxon>Neoheterodontei</taxon>
        <taxon>Myida</taxon>
        <taxon>Dreissenoidea</taxon>
        <taxon>Dreissenidae</taxon>
        <taxon>Dreissena</taxon>
    </lineage>
</organism>
<name>A0A9D4FC64_DREPO</name>
<dbReference type="AlphaFoldDB" id="A0A9D4FC64"/>
<feature type="signal peptide" evidence="1">
    <location>
        <begin position="1"/>
        <end position="22"/>
    </location>
</feature>
<dbReference type="EMBL" id="JAIWYP010000007">
    <property type="protein sequence ID" value="KAH3796090.1"/>
    <property type="molecule type" value="Genomic_DNA"/>
</dbReference>
<evidence type="ECO:0008006" key="4">
    <source>
        <dbReference type="Google" id="ProtNLM"/>
    </source>
</evidence>